<dbReference type="SMART" id="SM00065">
    <property type="entry name" value="GAF"/>
    <property type="match status" value="1"/>
</dbReference>
<dbReference type="Gene3D" id="3.30.450.40">
    <property type="match status" value="1"/>
</dbReference>
<proteinExistence type="predicted"/>
<feature type="domain" description="GAF" evidence="1">
    <location>
        <begin position="24"/>
        <end position="171"/>
    </location>
</feature>
<evidence type="ECO:0000313" key="2">
    <source>
        <dbReference type="EMBL" id="GAG51616.1"/>
    </source>
</evidence>
<dbReference type="Pfam" id="PF01590">
    <property type="entry name" value="GAF"/>
    <property type="match status" value="1"/>
</dbReference>
<feature type="non-terminal residue" evidence="2">
    <location>
        <position position="197"/>
    </location>
</feature>
<reference evidence="2" key="1">
    <citation type="journal article" date="2014" name="Front. Microbiol.">
        <title>High frequency of phylogenetically diverse reductive dehalogenase-homologous genes in deep subseafloor sedimentary metagenomes.</title>
        <authorList>
            <person name="Kawai M."/>
            <person name="Futagami T."/>
            <person name="Toyoda A."/>
            <person name="Takaki Y."/>
            <person name="Nishi S."/>
            <person name="Hori S."/>
            <person name="Arai W."/>
            <person name="Tsubouchi T."/>
            <person name="Morono Y."/>
            <person name="Uchiyama I."/>
            <person name="Ito T."/>
            <person name="Fujiyama A."/>
            <person name="Inagaki F."/>
            <person name="Takami H."/>
        </authorList>
    </citation>
    <scope>NUCLEOTIDE SEQUENCE</scope>
    <source>
        <strain evidence="2">Expedition CK06-06</strain>
    </source>
</reference>
<evidence type="ECO:0000259" key="1">
    <source>
        <dbReference type="SMART" id="SM00065"/>
    </source>
</evidence>
<dbReference type="InterPro" id="IPR003018">
    <property type="entry name" value="GAF"/>
</dbReference>
<name>X0ZTV9_9ZZZZ</name>
<gene>
    <name evidence="2" type="ORF">S01H1_81022</name>
</gene>
<organism evidence="2">
    <name type="scientific">marine sediment metagenome</name>
    <dbReference type="NCBI Taxonomy" id="412755"/>
    <lineage>
        <taxon>unclassified sequences</taxon>
        <taxon>metagenomes</taxon>
        <taxon>ecological metagenomes</taxon>
    </lineage>
</organism>
<dbReference type="EMBL" id="BARS01054783">
    <property type="protein sequence ID" value="GAG51616.1"/>
    <property type="molecule type" value="Genomic_DNA"/>
</dbReference>
<dbReference type="AlphaFoldDB" id="X0ZTV9"/>
<dbReference type="SUPFAM" id="SSF55781">
    <property type="entry name" value="GAF domain-like"/>
    <property type="match status" value="1"/>
</dbReference>
<dbReference type="InterPro" id="IPR029016">
    <property type="entry name" value="GAF-like_dom_sf"/>
</dbReference>
<protein>
    <recommendedName>
        <fullName evidence="1">GAF domain-containing protein</fullName>
    </recommendedName>
</protein>
<sequence>MRTTDDNMLTRLRRIVSEFTSEHDLPHALHLLVTRVNEALHADATSVFLIDEASGEYVLMATVGLNEKVVGKARLKFGEGLVGLVGEREEPINIDEATEHEAFHRMPKLEQDDYHGFLGAPLIFKGELMGVVVVQMQSSRMFAEEEEAFLVTLAVQVAGELYQAYAKGGLQLLLAKRGRKKIEKVITGVSGSPGIAI</sequence>
<accession>X0ZTV9</accession>
<comment type="caution">
    <text evidence="2">The sequence shown here is derived from an EMBL/GenBank/DDBJ whole genome shotgun (WGS) entry which is preliminary data.</text>
</comment>